<gene>
    <name evidence="1" type="ORF">S01H1_21160</name>
</gene>
<proteinExistence type="predicted"/>
<organism evidence="1">
    <name type="scientific">marine sediment metagenome</name>
    <dbReference type="NCBI Taxonomy" id="412755"/>
    <lineage>
        <taxon>unclassified sequences</taxon>
        <taxon>metagenomes</taxon>
        <taxon>ecological metagenomes</taxon>
    </lineage>
</organism>
<dbReference type="AlphaFoldDB" id="X0TGI3"/>
<name>X0TGI3_9ZZZZ</name>
<feature type="non-terminal residue" evidence="1">
    <location>
        <position position="1"/>
    </location>
</feature>
<evidence type="ECO:0008006" key="2">
    <source>
        <dbReference type="Google" id="ProtNLM"/>
    </source>
</evidence>
<protein>
    <recommendedName>
        <fullName evidence="2">Phage major capsid protein</fullName>
    </recommendedName>
</protein>
<accession>X0TGI3</accession>
<sequence>GTGGFPNLVVFDQVSFETYENSLDDKVRYTNTRMADMGFETIKLKGATCIWDEVTPDIDTGTTFDETGITKGTAFFINTRNYKVVVDSETNIITTPFITPENQTAKTAKILFMGNAINTALRKGGVAYGISQTIVA</sequence>
<reference evidence="1" key="1">
    <citation type="journal article" date="2014" name="Front. Microbiol.">
        <title>High frequency of phylogenetically diverse reductive dehalogenase-homologous genes in deep subseafloor sedimentary metagenomes.</title>
        <authorList>
            <person name="Kawai M."/>
            <person name="Futagami T."/>
            <person name="Toyoda A."/>
            <person name="Takaki Y."/>
            <person name="Nishi S."/>
            <person name="Hori S."/>
            <person name="Arai W."/>
            <person name="Tsubouchi T."/>
            <person name="Morono Y."/>
            <person name="Uchiyama I."/>
            <person name="Ito T."/>
            <person name="Fujiyama A."/>
            <person name="Inagaki F."/>
            <person name="Takami H."/>
        </authorList>
    </citation>
    <scope>NUCLEOTIDE SEQUENCE</scope>
    <source>
        <strain evidence="1">Expedition CK06-06</strain>
    </source>
</reference>
<comment type="caution">
    <text evidence="1">The sequence shown here is derived from an EMBL/GenBank/DDBJ whole genome shotgun (WGS) entry which is preliminary data.</text>
</comment>
<evidence type="ECO:0000313" key="1">
    <source>
        <dbReference type="EMBL" id="GAF92653.1"/>
    </source>
</evidence>
<dbReference type="EMBL" id="BARS01011687">
    <property type="protein sequence ID" value="GAF92653.1"/>
    <property type="molecule type" value="Genomic_DNA"/>
</dbReference>